<dbReference type="AlphaFoldDB" id="A0A8J3FMH0"/>
<keyword evidence="1 3" id="KW-0418">Kinase</keyword>
<comment type="caution">
    <text evidence="3">The sequence shown here is derived from an EMBL/GenBank/DDBJ whole genome shotgun (WGS) entry which is preliminary data.</text>
</comment>
<feature type="domain" description="Histidine kinase" evidence="2">
    <location>
        <begin position="186"/>
        <end position="401"/>
    </location>
</feature>
<dbReference type="PROSITE" id="PS50109">
    <property type="entry name" value="HIS_KIN"/>
    <property type="match status" value="1"/>
</dbReference>
<dbReference type="SMART" id="SM00387">
    <property type="entry name" value="HATPase_c"/>
    <property type="match status" value="1"/>
</dbReference>
<dbReference type="PANTHER" id="PTHR43102:SF2">
    <property type="entry name" value="GAF DOMAIN-CONTAINING PROTEIN"/>
    <property type="match status" value="1"/>
</dbReference>
<dbReference type="Proteomes" id="UP000656042">
    <property type="component" value="Unassembled WGS sequence"/>
</dbReference>
<dbReference type="InterPro" id="IPR036890">
    <property type="entry name" value="HATPase_C_sf"/>
</dbReference>
<dbReference type="InterPro" id="IPR029016">
    <property type="entry name" value="GAF-like_dom_sf"/>
</dbReference>
<name>A0A8J3FMH0_9ACTN</name>
<evidence type="ECO:0000259" key="2">
    <source>
        <dbReference type="PROSITE" id="PS50109"/>
    </source>
</evidence>
<proteinExistence type="predicted"/>
<dbReference type="InterPro" id="IPR003018">
    <property type="entry name" value="GAF"/>
</dbReference>
<sequence length="411" mass="43785">MKAPTPGNETARLAAMHALDVIDTEPEQDYDDIVTLAARVCDVPVSLISLIDTERQWCKARSGTDLMETSRDLSLDAYAILGGDLLVVPDAREDARFAGNPMVTVDGGIRFYAGAPLVTTDGFAVGALCVLDSQPRRLGTEQLQALRALAAQAVAQMELRRCGTTMTDSTARLQVLERSKDDLAGLIGGDLKSTLRRMSVYLDALGRTGHHDPELADLVGRATAAHVHGLSDLLGHLTAVADTGVGMENLHMRSADLRTLTHDAVEAVRPIAVARGISLREQTGGPALHITADPVRLEQVLTQLLFAAVKYTPSGGRVRVEMEAEPVPTLRLEDLDLADGMRPDLFPHLYYGAIAGSPGEPGPDSGLVAAKKILDAHHATVALSDRPGDGTTLHVAFPSMTPDQRVDLVGV</sequence>
<dbReference type="SUPFAM" id="SSF55781">
    <property type="entry name" value="GAF domain-like"/>
    <property type="match status" value="1"/>
</dbReference>
<dbReference type="InterPro" id="IPR003594">
    <property type="entry name" value="HATPase_dom"/>
</dbReference>
<protein>
    <submittedName>
        <fullName evidence="3">Sensor histidine kinase</fullName>
    </submittedName>
</protein>
<evidence type="ECO:0000313" key="3">
    <source>
        <dbReference type="EMBL" id="GGK83763.1"/>
    </source>
</evidence>
<evidence type="ECO:0000313" key="4">
    <source>
        <dbReference type="Proteomes" id="UP000656042"/>
    </source>
</evidence>
<gene>
    <name evidence="3" type="ORF">GCM10012284_17360</name>
</gene>
<dbReference type="RefSeq" id="WP_189078579.1">
    <property type="nucleotide sequence ID" value="NZ_BMMX01000004.1"/>
</dbReference>
<organism evidence="3 4">
    <name type="scientific">Mangrovihabitans endophyticus</name>
    <dbReference type="NCBI Taxonomy" id="1751298"/>
    <lineage>
        <taxon>Bacteria</taxon>
        <taxon>Bacillati</taxon>
        <taxon>Actinomycetota</taxon>
        <taxon>Actinomycetes</taxon>
        <taxon>Micromonosporales</taxon>
        <taxon>Micromonosporaceae</taxon>
        <taxon>Mangrovihabitans</taxon>
    </lineage>
</organism>
<evidence type="ECO:0000256" key="1">
    <source>
        <dbReference type="ARBA" id="ARBA00022777"/>
    </source>
</evidence>
<accession>A0A8J3FMH0</accession>
<dbReference type="InterPro" id="IPR005467">
    <property type="entry name" value="His_kinase_dom"/>
</dbReference>
<keyword evidence="1 3" id="KW-0808">Transferase</keyword>
<dbReference type="SMART" id="SM00065">
    <property type="entry name" value="GAF"/>
    <property type="match status" value="1"/>
</dbReference>
<dbReference type="SUPFAM" id="SSF55874">
    <property type="entry name" value="ATPase domain of HSP90 chaperone/DNA topoisomerase II/histidine kinase"/>
    <property type="match status" value="1"/>
</dbReference>
<dbReference type="GO" id="GO:0016301">
    <property type="term" value="F:kinase activity"/>
    <property type="evidence" value="ECO:0007669"/>
    <property type="project" value="UniProtKB-KW"/>
</dbReference>
<keyword evidence="4" id="KW-1185">Reference proteome</keyword>
<dbReference type="Gene3D" id="3.30.565.10">
    <property type="entry name" value="Histidine kinase-like ATPase, C-terminal domain"/>
    <property type="match status" value="1"/>
</dbReference>
<reference evidence="3" key="1">
    <citation type="journal article" date="2014" name="Int. J. Syst. Evol. Microbiol.">
        <title>Complete genome sequence of Corynebacterium casei LMG S-19264T (=DSM 44701T), isolated from a smear-ripened cheese.</title>
        <authorList>
            <consortium name="US DOE Joint Genome Institute (JGI-PGF)"/>
            <person name="Walter F."/>
            <person name="Albersmeier A."/>
            <person name="Kalinowski J."/>
            <person name="Ruckert C."/>
        </authorList>
    </citation>
    <scope>NUCLEOTIDE SEQUENCE</scope>
    <source>
        <strain evidence="3">CGMCC 4.7299</strain>
    </source>
</reference>
<reference evidence="3" key="2">
    <citation type="submission" date="2020-09" db="EMBL/GenBank/DDBJ databases">
        <authorList>
            <person name="Sun Q."/>
            <person name="Zhou Y."/>
        </authorList>
    </citation>
    <scope>NUCLEOTIDE SEQUENCE</scope>
    <source>
        <strain evidence="3">CGMCC 4.7299</strain>
    </source>
</reference>
<dbReference type="Gene3D" id="3.30.450.40">
    <property type="match status" value="1"/>
</dbReference>
<dbReference type="Pfam" id="PF02518">
    <property type="entry name" value="HATPase_c"/>
    <property type="match status" value="1"/>
</dbReference>
<dbReference type="Pfam" id="PF01590">
    <property type="entry name" value="GAF"/>
    <property type="match status" value="1"/>
</dbReference>
<dbReference type="PANTHER" id="PTHR43102">
    <property type="entry name" value="SLR1143 PROTEIN"/>
    <property type="match status" value="1"/>
</dbReference>
<dbReference type="EMBL" id="BMMX01000004">
    <property type="protein sequence ID" value="GGK83763.1"/>
    <property type="molecule type" value="Genomic_DNA"/>
</dbReference>